<organism evidence="1 2">
    <name type="scientific">Serratia aquatilis</name>
    <dbReference type="NCBI Taxonomy" id="1737515"/>
    <lineage>
        <taxon>Bacteria</taxon>
        <taxon>Pseudomonadati</taxon>
        <taxon>Pseudomonadota</taxon>
        <taxon>Gammaproteobacteria</taxon>
        <taxon>Enterobacterales</taxon>
        <taxon>Yersiniaceae</taxon>
        <taxon>Serratia</taxon>
    </lineage>
</organism>
<keyword evidence="2" id="KW-1185">Reference proteome</keyword>
<accession>A0ABV6EG81</accession>
<dbReference type="EMBL" id="JBHLXG010000017">
    <property type="protein sequence ID" value="MFC0227986.1"/>
    <property type="molecule type" value="Genomic_DNA"/>
</dbReference>
<gene>
    <name evidence="1" type="ORF">ACFFJ3_16030</name>
</gene>
<evidence type="ECO:0000313" key="1">
    <source>
        <dbReference type="EMBL" id="MFC0227986.1"/>
    </source>
</evidence>
<protein>
    <submittedName>
        <fullName evidence="1">Uncharacterized protein</fullName>
    </submittedName>
</protein>
<sequence>MDSFENHWHGAYACRSAMEVKQLLSSVLCNYHLFGGGDEMAANANVGDELNMPKLTINHFGWV</sequence>
<name>A0ABV6EG81_9GAMM</name>
<dbReference type="Proteomes" id="UP001589792">
    <property type="component" value="Unassembled WGS sequence"/>
</dbReference>
<reference evidence="1 2" key="1">
    <citation type="submission" date="2024-09" db="EMBL/GenBank/DDBJ databases">
        <authorList>
            <person name="Sun Q."/>
            <person name="Mori K."/>
        </authorList>
    </citation>
    <scope>NUCLEOTIDE SEQUENCE [LARGE SCALE GENOMIC DNA]</scope>
    <source>
        <strain evidence="1 2">CCM 8626</strain>
    </source>
</reference>
<proteinExistence type="predicted"/>
<evidence type="ECO:0000313" key="2">
    <source>
        <dbReference type="Proteomes" id="UP001589792"/>
    </source>
</evidence>
<dbReference type="RefSeq" id="WP_380677119.1">
    <property type="nucleotide sequence ID" value="NZ_CP173186.1"/>
</dbReference>
<comment type="caution">
    <text evidence="1">The sequence shown here is derived from an EMBL/GenBank/DDBJ whole genome shotgun (WGS) entry which is preliminary data.</text>
</comment>